<evidence type="ECO:0000313" key="2">
    <source>
        <dbReference type="EMBL" id="KDQ50991.1"/>
    </source>
</evidence>
<dbReference type="Proteomes" id="UP000027265">
    <property type="component" value="Unassembled WGS sequence"/>
</dbReference>
<accession>A0A067PKM6</accession>
<name>A0A067PKM6_9AGAM</name>
<sequence>MLCTLVTIPGNTIAVFYWSLDDIDARAVQVSFLLHNIALGVFAIIVWAKAPTFGLVADSGCRNNDTVQFVIFGKSVRTTNVGLRGVCIAMFSCFLFYTFWVVLFKAQWMLREQKLKTRRLGEVPRLVAGVGDLQKPDHFEEEVAGVAAPLPELAAPVVRHKPASQVFLGMVTPKQLLGTIPYIVYIIVTTEQILLRNGVGSQSNDWTLGQTLAMFMLLSVMMDFGVAIQKGAGRHWLRWFGKGIKEQMDNNRENVTGVLALLIR</sequence>
<dbReference type="HOGENOM" id="CLU_1053957_0_0_1"/>
<evidence type="ECO:0000256" key="1">
    <source>
        <dbReference type="SAM" id="Phobius"/>
    </source>
</evidence>
<organism evidence="2 3">
    <name type="scientific">Jaapia argillacea MUCL 33604</name>
    <dbReference type="NCBI Taxonomy" id="933084"/>
    <lineage>
        <taxon>Eukaryota</taxon>
        <taxon>Fungi</taxon>
        <taxon>Dikarya</taxon>
        <taxon>Basidiomycota</taxon>
        <taxon>Agaricomycotina</taxon>
        <taxon>Agaricomycetes</taxon>
        <taxon>Agaricomycetidae</taxon>
        <taxon>Jaapiales</taxon>
        <taxon>Jaapiaceae</taxon>
        <taxon>Jaapia</taxon>
    </lineage>
</organism>
<keyword evidence="1" id="KW-0472">Membrane</keyword>
<dbReference type="InParanoid" id="A0A067PKM6"/>
<dbReference type="AlphaFoldDB" id="A0A067PKM6"/>
<gene>
    <name evidence="2" type="ORF">JAAARDRAFT_544247</name>
</gene>
<protein>
    <submittedName>
        <fullName evidence="2">Uncharacterized protein</fullName>
    </submittedName>
</protein>
<dbReference type="EMBL" id="KL197753">
    <property type="protein sequence ID" value="KDQ50991.1"/>
    <property type="molecule type" value="Genomic_DNA"/>
</dbReference>
<keyword evidence="1" id="KW-0812">Transmembrane</keyword>
<evidence type="ECO:0000313" key="3">
    <source>
        <dbReference type="Proteomes" id="UP000027265"/>
    </source>
</evidence>
<feature type="transmembrane region" description="Helical" evidence="1">
    <location>
        <begin position="208"/>
        <end position="228"/>
    </location>
</feature>
<proteinExistence type="predicted"/>
<reference evidence="3" key="1">
    <citation type="journal article" date="2014" name="Proc. Natl. Acad. Sci. U.S.A.">
        <title>Extensive sampling of basidiomycete genomes demonstrates inadequacy of the white-rot/brown-rot paradigm for wood decay fungi.</title>
        <authorList>
            <person name="Riley R."/>
            <person name="Salamov A.A."/>
            <person name="Brown D.W."/>
            <person name="Nagy L.G."/>
            <person name="Floudas D."/>
            <person name="Held B.W."/>
            <person name="Levasseur A."/>
            <person name="Lombard V."/>
            <person name="Morin E."/>
            <person name="Otillar R."/>
            <person name="Lindquist E.A."/>
            <person name="Sun H."/>
            <person name="LaButti K.M."/>
            <person name="Schmutz J."/>
            <person name="Jabbour D."/>
            <person name="Luo H."/>
            <person name="Baker S.E."/>
            <person name="Pisabarro A.G."/>
            <person name="Walton J.D."/>
            <person name="Blanchette R.A."/>
            <person name="Henrissat B."/>
            <person name="Martin F."/>
            <person name="Cullen D."/>
            <person name="Hibbett D.S."/>
            <person name="Grigoriev I.V."/>
        </authorList>
    </citation>
    <scope>NUCLEOTIDE SEQUENCE [LARGE SCALE GENOMIC DNA]</scope>
    <source>
        <strain evidence="3">MUCL 33604</strain>
    </source>
</reference>
<feature type="transmembrane region" description="Helical" evidence="1">
    <location>
        <begin position="166"/>
        <end position="188"/>
    </location>
</feature>
<feature type="transmembrane region" description="Helical" evidence="1">
    <location>
        <begin position="81"/>
        <end position="104"/>
    </location>
</feature>
<feature type="transmembrane region" description="Helical" evidence="1">
    <location>
        <begin position="27"/>
        <end position="48"/>
    </location>
</feature>
<keyword evidence="3" id="KW-1185">Reference proteome</keyword>
<keyword evidence="1" id="KW-1133">Transmembrane helix</keyword>